<sequence>MFFTLWPKKAQQIAHATFNTTPSYINLLKEKKNTSYLRLAIRLMFIIFKERLADDVDSKSSNAKKSNHTTSSLQQHRKERQMLTLLHMDKLEFRVELILQNETHTLIEILVLSEKIRVACLVVEVPRNIVKFSPFTVEPRKGNKLGS</sequence>
<dbReference type="EMBL" id="BPLR01014611">
    <property type="protein sequence ID" value="GIY69937.1"/>
    <property type="molecule type" value="Genomic_DNA"/>
</dbReference>
<accession>A0AAV4VHV6</accession>
<protein>
    <submittedName>
        <fullName evidence="1">Uncharacterized protein</fullName>
    </submittedName>
</protein>
<name>A0AAV4VHV6_CAEEX</name>
<reference evidence="1 2" key="1">
    <citation type="submission" date="2021-06" db="EMBL/GenBank/DDBJ databases">
        <title>Caerostris extrusa draft genome.</title>
        <authorList>
            <person name="Kono N."/>
            <person name="Arakawa K."/>
        </authorList>
    </citation>
    <scope>NUCLEOTIDE SEQUENCE [LARGE SCALE GENOMIC DNA]</scope>
</reference>
<evidence type="ECO:0000313" key="2">
    <source>
        <dbReference type="Proteomes" id="UP001054945"/>
    </source>
</evidence>
<keyword evidence="2" id="KW-1185">Reference proteome</keyword>
<dbReference type="Proteomes" id="UP001054945">
    <property type="component" value="Unassembled WGS sequence"/>
</dbReference>
<evidence type="ECO:0000313" key="1">
    <source>
        <dbReference type="EMBL" id="GIY69937.1"/>
    </source>
</evidence>
<proteinExistence type="predicted"/>
<gene>
    <name evidence="1" type="ORF">CEXT_172581</name>
</gene>
<organism evidence="1 2">
    <name type="scientific">Caerostris extrusa</name>
    <name type="common">Bark spider</name>
    <name type="synonym">Caerostris bankana</name>
    <dbReference type="NCBI Taxonomy" id="172846"/>
    <lineage>
        <taxon>Eukaryota</taxon>
        <taxon>Metazoa</taxon>
        <taxon>Ecdysozoa</taxon>
        <taxon>Arthropoda</taxon>
        <taxon>Chelicerata</taxon>
        <taxon>Arachnida</taxon>
        <taxon>Araneae</taxon>
        <taxon>Araneomorphae</taxon>
        <taxon>Entelegynae</taxon>
        <taxon>Araneoidea</taxon>
        <taxon>Araneidae</taxon>
        <taxon>Caerostris</taxon>
    </lineage>
</organism>
<dbReference type="AlphaFoldDB" id="A0AAV4VHV6"/>
<comment type="caution">
    <text evidence="1">The sequence shown here is derived from an EMBL/GenBank/DDBJ whole genome shotgun (WGS) entry which is preliminary data.</text>
</comment>